<accession>A0A2G4YN36</accession>
<protein>
    <recommendedName>
        <fullName evidence="4">DUF2282 domain-containing protein</fullName>
    </recommendedName>
</protein>
<comment type="caution">
    <text evidence="2">The sequence shown here is derived from an EMBL/GenBank/DDBJ whole genome shotgun (WGS) entry which is preliminary data.</text>
</comment>
<feature type="chain" id="PRO_5013781094" description="DUF2282 domain-containing protein" evidence="1">
    <location>
        <begin position="29"/>
        <end position="91"/>
    </location>
</feature>
<evidence type="ECO:0000313" key="3">
    <source>
        <dbReference type="Proteomes" id="UP000229730"/>
    </source>
</evidence>
<feature type="signal peptide" evidence="1">
    <location>
        <begin position="1"/>
        <end position="28"/>
    </location>
</feature>
<reference evidence="2 3" key="1">
    <citation type="submission" date="2017-10" db="EMBL/GenBank/DDBJ databases">
        <title>Frigbacter circumglobatus gen. nov. sp. nov., isolated from sediment cultured in situ.</title>
        <authorList>
            <person name="Zhao Z."/>
        </authorList>
    </citation>
    <scope>NUCLEOTIDE SEQUENCE [LARGE SCALE GENOMIC DNA]</scope>
    <source>
        <strain evidence="2 3">ZYL</strain>
    </source>
</reference>
<keyword evidence="1" id="KW-0732">Signal</keyword>
<proteinExistence type="predicted"/>
<dbReference type="RefSeq" id="WP_099474836.1">
    <property type="nucleotide sequence ID" value="NZ_CAXBMK010000001.1"/>
</dbReference>
<dbReference type="OrthoDB" id="5616300at2"/>
<keyword evidence="3" id="KW-1185">Reference proteome</keyword>
<dbReference type="InParanoid" id="A0A2G4YN36"/>
<gene>
    <name evidence="2" type="ORF">CRD36_15395</name>
</gene>
<evidence type="ECO:0000313" key="2">
    <source>
        <dbReference type="EMBL" id="PHZ83749.1"/>
    </source>
</evidence>
<sequence length="91" mass="9137">MTTPMKTLGLAMAVSAAGIFAASGVAAAGDGHAKGKEAKVHCYGVNACKGHNDCKTETNACKGQGSCKGQGFLSMSAEECAKKGGKVKKDK</sequence>
<dbReference type="Proteomes" id="UP000229730">
    <property type="component" value="Unassembled WGS sequence"/>
</dbReference>
<name>A0A2G4YN36_9PROT</name>
<evidence type="ECO:0000256" key="1">
    <source>
        <dbReference type="SAM" id="SignalP"/>
    </source>
</evidence>
<dbReference type="EMBL" id="PDEM01000031">
    <property type="protein sequence ID" value="PHZ83749.1"/>
    <property type="molecule type" value="Genomic_DNA"/>
</dbReference>
<dbReference type="AlphaFoldDB" id="A0A2G4YN36"/>
<evidence type="ECO:0008006" key="4">
    <source>
        <dbReference type="Google" id="ProtNLM"/>
    </source>
</evidence>
<organism evidence="2 3">
    <name type="scientific">Paremcibacter congregatus</name>
    <dbReference type="NCBI Taxonomy" id="2043170"/>
    <lineage>
        <taxon>Bacteria</taxon>
        <taxon>Pseudomonadati</taxon>
        <taxon>Pseudomonadota</taxon>
        <taxon>Alphaproteobacteria</taxon>
        <taxon>Emcibacterales</taxon>
        <taxon>Emcibacteraceae</taxon>
        <taxon>Paremcibacter</taxon>
    </lineage>
</organism>